<evidence type="ECO:0000313" key="3">
    <source>
        <dbReference type="Proteomes" id="UP001148786"/>
    </source>
</evidence>
<dbReference type="OrthoDB" id="2749157at2759"/>
<protein>
    <submittedName>
        <fullName evidence="2">Uncharacterized protein</fullName>
    </submittedName>
</protein>
<comment type="caution">
    <text evidence="2">The sequence shown here is derived from an EMBL/GenBank/DDBJ whole genome shotgun (WGS) entry which is preliminary data.</text>
</comment>
<reference evidence="2" key="1">
    <citation type="submission" date="2022-07" db="EMBL/GenBank/DDBJ databases">
        <title>Genome Sequence of Agrocybe chaxingu.</title>
        <authorList>
            <person name="Buettner E."/>
        </authorList>
    </citation>
    <scope>NUCLEOTIDE SEQUENCE</scope>
    <source>
        <strain evidence="2">MP-N11</strain>
    </source>
</reference>
<dbReference type="AlphaFoldDB" id="A0A9W8K5R6"/>
<feature type="region of interest" description="Disordered" evidence="1">
    <location>
        <begin position="30"/>
        <end position="58"/>
    </location>
</feature>
<feature type="compositionally biased region" description="Low complexity" evidence="1">
    <location>
        <begin position="207"/>
        <end position="216"/>
    </location>
</feature>
<dbReference type="Proteomes" id="UP001148786">
    <property type="component" value="Unassembled WGS sequence"/>
</dbReference>
<organism evidence="2 3">
    <name type="scientific">Agrocybe chaxingu</name>
    <dbReference type="NCBI Taxonomy" id="84603"/>
    <lineage>
        <taxon>Eukaryota</taxon>
        <taxon>Fungi</taxon>
        <taxon>Dikarya</taxon>
        <taxon>Basidiomycota</taxon>
        <taxon>Agaricomycotina</taxon>
        <taxon>Agaricomycetes</taxon>
        <taxon>Agaricomycetidae</taxon>
        <taxon>Agaricales</taxon>
        <taxon>Agaricineae</taxon>
        <taxon>Strophariaceae</taxon>
        <taxon>Agrocybe</taxon>
    </lineage>
</organism>
<sequence>MHGIFTLNGLPFSPVVIQDPRIMASAAVLVPQPRRSPSPSMPSRSESHRQSLLSTNSILSSPTASYRTAPLSAASDASFALSTASSHSSSGQTISPTVREPENLNPIYTLSSTQEIHIVKVTNDTVQIEPGPVPDSYLERVGKTVINTIQPNGNCHAGPPPPSPPASIEQEVEENVPQPPSSFKHPELAVAHPKSASMPEARHDRQSSTSSSKFSTLRVTHSPETVRRSSTDTKASHTTLRPPLVQATQSVPEASSSTSKAASHLSVDGYLQPPPLSTPQRPARRNTTGSSLWMMPCWEKAA</sequence>
<dbReference type="EMBL" id="JANKHO010000749">
    <property type="protein sequence ID" value="KAJ3506596.1"/>
    <property type="molecule type" value="Genomic_DNA"/>
</dbReference>
<evidence type="ECO:0000313" key="2">
    <source>
        <dbReference type="EMBL" id="KAJ3506596.1"/>
    </source>
</evidence>
<evidence type="ECO:0000256" key="1">
    <source>
        <dbReference type="SAM" id="MobiDB-lite"/>
    </source>
</evidence>
<feature type="compositionally biased region" description="Basic and acidic residues" evidence="1">
    <location>
        <begin position="224"/>
        <end position="235"/>
    </location>
</feature>
<gene>
    <name evidence="2" type="ORF">NLJ89_g6783</name>
</gene>
<name>A0A9W8K5R6_9AGAR</name>
<feature type="region of interest" description="Disordered" evidence="1">
    <location>
        <begin position="148"/>
        <end position="302"/>
    </location>
</feature>
<accession>A0A9W8K5R6</accession>
<proteinExistence type="predicted"/>
<feature type="compositionally biased region" description="Low complexity" evidence="1">
    <location>
        <begin position="254"/>
        <end position="266"/>
    </location>
</feature>
<keyword evidence="3" id="KW-1185">Reference proteome</keyword>